<dbReference type="Proteomes" id="UP001652628">
    <property type="component" value="Unplaced"/>
</dbReference>
<evidence type="ECO:0000313" key="1">
    <source>
        <dbReference type="Proteomes" id="UP001652628"/>
    </source>
</evidence>
<gene>
    <name evidence="2" type="primary">LOC139355003</name>
</gene>
<protein>
    <submittedName>
        <fullName evidence="2">Uncharacterized protein</fullName>
    </submittedName>
</protein>
<dbReference type="RefSeq" id="XP_070855372.1">
    <property type="nucleotide sequence ID" value="XM_070999271.1"/>
</dbReference>
<keyword evidence="1" id="KW-1185">Reference proteome</keyword>
<proteinExistence type="predicted"/>
<sequence>MLLESGLERGPGLLTKLLQPFPAGYRGHFGEAEHLDYLRTHVLLFPNSNIFLLFQRCALYPQTIVIPPAMLEVARMQSLPGRQYFLRVVTFITELIQRSSSIACGPASQ</sequence>
<evidence type="ECO:0000313" key="2">
    <source>
        <dbReference type="RefSeq" id="XP_070855372.1"/>
    </source>
</evidence>
<organism evidence="1 2">
    <name type="scientific">Drosophila suzukii</name>
    <name type="common">Spotted-wing drosophila fruit fly</name>
    <dbReference type="NCBI Taxonomy" id="28584"/>
    <lineage>
        <taxon>Eukaryota</taxon>
        <taxon>Metazoa</taxon>
        <taxon>Ecdysozoa</taxon>
        <taxon>Arthropoda</taxon>
        <taxon>Hexapoda</taxon>
        <taxon>Insecta</taxon>
        <taxon>Pterygota</taxon>
        <taxon>Neoptera</taxon>
        <taxon>Endopterygota</taxon>
        <taxon>Diptera</taxon>
        <taxon>Brachycera</taxon>
        <taxon>Muscomorpha</taxon>
        <taxon>Ephydroidea</taxon>
        <taxon>Drosophilidae</taxon>
        <taxon>Drosophila</taxon>
        <taxon>Sophophora</taxon>
    </lineage>
</organism>
<accession>A0ABM4TZF8</accession>
<dbReference type="GeneID" id="139355003"/>
<name>A0ABM4TZF8_DROSZ</name>
<reference evidence="2" key="1">
    <citation type="submission" date="2025-08" db="UniProtKB">
        <authorList>
            <consortium name="RefSeq"/>
        </authorList>
    </citation>
    <scope>IDENTIFICATION</scope>
</reference>